<dbReference type="AlphaFoldDB" id="A0A9Q5F277"/>
<organism evidence="4 6">
    <name type="scientific">Rhodococcus hoagii</name>
    <name type="common">Corynebacterium equii</name>
    <dbReference type="NCBI Taxonomy" id="43767"/>
    <lineage>
        <taxon>Bacteria</taxon>
        <taxon>Bacillati</taxon>
        <taxon>Actinomycetota</taxon>
        <taxon>Actinomycetes</taxon>
        <taxon>Mycobacteriales</taxon>
        <taxon>Nocardiaceae</taxon>
        <taxon>Prescottella</taxon>
    </lineage>
</organism>
<feature type="transmembrane region" description="Helical" evidence="2">
    <location>
        <begin position="14"/>
        <end position="33"/>
    </location>
</feature>
<dbReference type="PANTHER" id="PTHR22674">
    <property type="entry name" value="NTPASE, KAP FAMILY P-LOOP DOMAIN-CONTAINING 1"/>
    <property type="match status" value="1"/>
</dbReference>
<evidence type="ECO:0000313" key="5">
    <source>
        <dbReference type="EMBL" id="NKW40098.1"/>
    </source>
</evidence>
<dbReference type="Proteomes" id="UP000608063">
    <property type="component" value="Unassembled WGS sequence"/>
</dbReference>
<dbReference type="InterPro" id="IPR052754">
    <property type="entry name" value="NTPase_KAP_P-loop"/>
</dbReference>
<feature type="domain" description="KAP NTPase" evidence="3">
    <location>
        <begin position="107"/>
        <end position="412"/>
    </location>
</feature>
<dbReference type="Pfam" id="PF07693">
    <property type="entry name" value="KAP_NTPase"/>
    <property type="match status" value="1"/>
</dbReference>
<keyword evidence="2" id="KW-1133">Transmembrane helix</keyword>
<evidence type="ECO:0000256" key="2">
    <source>
        <dbReference type="SAM" id="Phobius"/>
    </source>
</evidence>
<dbReference type="SUPFAM" id="SSF52540">
    <property type="entry name" value="P-loop containing nucleoside triphosphate hydrolases"/>
    <property type="match status" value="1"/>
</dbReference>
<comment type="caution">
    <text evidence="4">The sequence shown here is derived from an EMBL/GenBank/DDBJ whole genome shotgun (WGS) entry which is preliminary data.</text>
</comment>
<dbReference type="RefSeq" id="WP_175271734.1">
    <property type="nucleotide sequence ID" value="NZ_CP095477.1"/>
</dbReference>
<dbReference type="EMBL" id="WVBC01000034">
    <property type="protein sequence ID" value="NKT81661.1"/>
    <property type="molecule type" value="Genomic_DNA"/>
</dbReference>
<proteinExistence type="predicted"/>
<feature type="transmembrane region" description="Helical" evidence="2">
    <location>
        <begin position="40"/>
        <end position="59"/>
    </location>
</feature>
<evidence type="ECO:0000313" key="4">
    <source>
        <dbReference type="EMBL" id="NKT81661.1"/>
    </source>
</evidence>
<feature type="compositionally biased region" description="Basic and acidic residues" evidence="1">
    <location>
        <begin position="97"/>
        <end position="106"/>
    </location>
</feature>
<evidence type="ECO:0000256" key="1">
    <source>
        <dbReference type="SAM" id="MobiDB-lite"/>
    </source>
</evidence>
<evidence type="ECO:0000259" key="3">
    <source>
        <dbReference type="Pfam" id="PF07693"/>
    </source>
</evidence>
<evidence type="ECO:0000313" key="6">
    <source>
        <dbReference type="Proteomes" id="UP000603463"/>
    </source>
</evidence>
<keyword evidence="2" id="KW-0472">Membrane</keyword>
<dbReference type="Proteomes" id="UP000603463">
    <property type="component" value="Unassembled WGS sequence"/>
</dbReference>
<dbReference type="InterPro" id="IPR027417">
    <property type="entry name" value="P-loop_NTPase"/>
</dbReference>
<dbReference type="PANTHER" id="PTHR22674:SF6">
    <property type="entry name" value="NTPASE KAP FAMILY P-LOOP DOMAIN-CONTAINING PROTEIN 1"/>
    <property type="match status" value="1"/>
</dbReference>
<reference evidence="4" key="1">
    <citation type="journal article" date="2020" name="Environ. Microbiol.">
        <title>The novel and transferable erm(51) gene confers Macrolides, Lincosamides, and Streptogramins B (MLSB) resistance to clonal Rhodococcus equi in the environment.</title>
        <authorList>
            <person name="Huber L."/>
            <person name="Giguere S."/>
            <person name="Slovis N.M."/>
            <person name="Alvarez-Narvaez S."/>
            <person name="Hart K.A."/>
            <person name="Greiter M."/>
            <person name="Morris E.R.A."/>
            <person name="Cohen N.D."/>
        </authorList>
    </citation>
    <scope>NUCLEOTIDE SEQUENCE</scope>
    <source>
        <strain evidence="4">Lh_116_1</strain>
        <strain evidence="5">Lh_16_1</strain>
    </source>
</reference>
<dbReference type="InterPro" id="IPR011646">
    <property type="entry name" value="KAP_P-loop"/>
</dbReference>
<protein>
    <recommendedName>
        <fullName evidence="3">KAP NTPase domain-containing protein</fullName>
    </recommendedName>
</protein>
<sequence length="800" mass="88116">MPAPAHRDPHLNTVLWLIATLASIVLVVLALALSISSSLALIPLTFAVAFVVTAAGSLIRSTRSGTVNSALEDPPSTPSEADSTNPPPGISTGDAPIRSKSEDRLERAPFAERITERIHASRTGPSVVFGLVGPWGGGKSSVLEMIKEILADERHRKEWTVVTFTPWSATDTAALTDEFYRAIADAMPRDDAGNTARRLLAAAAPTASAVSKAAITALIEKHLGEGSLKGIAKAGTDALADQTAKYTFDPQPDPFAERFTKISNAIRKTGKNILVIVDDIDRLHSDELLSVMKAVRLLGRFDGVHYLLSYDEQTLLGVLEQTDLAGNSRPRARDYLEKIVQYPFTLPPLQESHLADELRTHIGQVAQNHDLSTAPQNGGSMDAANYVFRTIPHRDQLTLRTLYRLFGQVDVLITLVGKSDINLIDATLVTALRLRHPELYRSLPKWRRDLLGGTSNAKYKITAKDWQKRITDTTGLTSEDEIQATYKGLVTLFPRMEHPVGMIAPGRREACRVSDSNYFHRYFAFRIPTDDVSDETVRVEFKHLLTDGTWPSESIVLECITDASRNDLVRTKIGMNVDLVADATSAQCASAATAITTHLDPEGEGLGFNYWGMVLYPILLRAICIAATPTDAEQIITDYRSTCGLIAITRVLASAPYVISANDLATLKQATTNLRNEVCDVVIHDLTTDRAPDQRTGTTPLTFVGYLDEEMWEQMRQIIDPMIRSGGITQGDLAARFVSTYSEQEIRSFHREEFEKLVPRESWRADQFPEDDGTLPLEDTTLVSLAMYAARVVRPILEAE</sequence>
<feature type="region of interest" description="Disordered" evidence="1">
    <location>
        <begin position="66"/>
        <end position="106"/>
    </location>
</feature>
<accession>A0A9Q5F277</accession>
<dbReference type="Gene3D" id="3.40.50.300">
    <property type="entry name" value="P-loop containing nucleotide triphosphate hydrolases"/>
    <property type="match status" value="1"/>
</dbReference>
<name>A0A9Q5F277_RHOHA</name>
<gene>
    <name evidence="4" type="ORF">GS882_26695</name>
    <name evidence="5" type="ORF">GS947_00330</name>
</gene>
<keyword evidence="2" id="KW-0812">Transmembrane</keyword>
<dbReference type="EMBL" id="WVDC01000001">
    <property type="protein sequence ID" value="NKW40098.1"/>
    <property type="molecule type" value="Genomic_DNA"/>
</dbReference>